<gene>
    <name evidence="2" type="ORF">V7S74_05935</name>
</gene>
<dbReference type="EMBL" id="JBEWZG010000002">
    <property type="protein sequence ID" value="MFL0206276.1"/>
    <property type="molecule type" value="Genomic_DNA"/>
</dbReference>
<feature type="transmembrane region" description="Helical" evidence="1">
    <location>
        <begin position="386"/>
        <end position="406"/>
    </location>
</feature>
<organism evidence="2 3">
    <name type="scientific">Aquirufa novilacunae</name>
    <dbReference type="NCBI Taxonomy" id="3139305"/>
    <lineage>
        <taxon>Bacteria</taxon>
        <taxon>Pseudomonadati</taxon>
        <taxon>Bacteroidota</taxon>
        <taxon>Cytophagia</taxon>
        <taxon>Cytophagales</taxon>
        <taxon>Flectobacillaceae</taxon>
        <taxon>Aquirufa</taxon>
    </lineage>
</organism>
<name>A0ABW8SVX2_9BACT</name>
<evidence type="ECO:0008006" key="4">
    <source>
        <dbReference type="Google" id="ProtNLM"/>
    </source>
</evidence>
<feature type="transmembrane region" description="Helical" evidence="1">
    <location>
        <begin position="279"/>
        <end position="299"/>
    </location>
</feature>
<feature type="transmembrane region" description="Helical" evidence="1">
    <location>
        <begin position="91"/>
        <end position="109"/>
    </location>
</feature>
<dbReference type="RefSeq" id="WP_406777856.1">
    <property type="nucleotide sequence ID" value="NZ_JBEWZG010000002.1"/>
</dbReference>
<feature type="transmembrane region" description="Helical" evidence="1">
    <location>
        <begin position="118"/>
        <end position="136"/>
    </location>
</feature>
<feature type="transmembrane region" description="Helical" evidence="1">
    <location>
        <begin position="142"/>
        <end position="163"/>
    </location>
</feature>
<feature type="transmembrane region" description="Helical" evidence="1">
    <location>
        <begin position="311"/>
        <end position="333"/>
    </location>
</feature>
<feature type="transmembrane region" description="Helical" evidence="1">
    <location>
        <begin position="175"/>
        <end position="200"/>
    </location>
</feature>
<keyword evidence="1" id="KW-1133">Transmembrane helix</keyword>
<reference evidence="2 3" key="1">
    <citation type="submission" date="2024-07" db="EMBL/GenBank/DDBJ databases">
        <authorList>
            <person name="Pitt A."/>
            <person name="Hahn M.W."/>
        </authorList>
    </citation>
    <scope>NUCLEOTIDE SEQUENCE [LARGE SCALE GENOMIC DNA]</scope>
    <source>
        <strain evidence="2 3">2-AUSEE-184A6</strain>
    </source>
</reference>
<proteinExistence type="predicted"/>
<comment type="caution">
    <text evidence="2">The sequence shown here is derived from an EMBL/GenBank/DDBJ whole genome shotgun (WGS) entry which is preliminary data.</text>
</comment>
<evidence type="ECO:0000256" key="1">
    <source>
        <dbReference type="SAM" id="Phobius"/>
    </source>
</evidence>
<feature type="transmembrane region" description="Helical" evidence="1">
    <location>
        <begin position="345"/>
        <end position="365"/>
    </location>
</feature>
<sequence>MENEIIKNISNPAALESLYRSNPATFSRAFEAVYPQISTELAAQIWQERLAVSSTSWGSKNDWILLVAFALLAGFFMQLPDLAHLSHDRYFPRNMSFFVMPGIGAYFAYKQGLGLRELLWPIATLVASILFINLLPEKSTTLLLTCLHIPILIWLAVGYIFAGSDAGKRMDFLRYHGDLVVMTVVIGLAGGLFTALTLNLFNLVQLKIDDFYFRYIVLSILPSVPLFATLLVRQNTSLVSKISPVIARIFTPLVTITLAIFLVAIIFTGKDPYNDRDFLLIFNGVLIGVMALILFSLGEATKQHASRIHQYFLLALAMVAIIDNGIALSAIGFRLMEFGVSPNRLAVLGSNALVMVHLVLVTRHLSRFIKGVETVEGIEKGLTTYLPYYAVWAAIVSFIFPLIFSFS</sequence>
<accession>A0ABW8SVX2</accession>
<evidence type="ECO:0000313" key="2">
    <source>
        <dbReference type="EMBL" id="MFL0206276.1"/>
    </source>
</evidence>
<dbReference type="Proteomes" id="UP001623559">
    <property type="component" value="Unassembled WGS sequence"/>
</dbReference>
<evidence type="ECO:0000313" key="3">
    <source>
        <dbReference type="Proteomes" id="UP001623559"/>
    </source>
</evidence>
<feature type="transmembrane region" description="Helical" evidence="1">
    <location>
        <begin position="63"/>
        <end position="79"/>
    </location>
</feature>
<protein>
    <recommendedName>
        <fullName evidence="4">DUF4153 domain-containing protein</fullName>
    </recommendedName>
</protein>
<keyword evidence="1" id="KW-0472">Membrane</keyword>
<feature type="transmembrane region" description="Helical" evidence="1">
    <location>
        <begin position="212"/>
        <end position="233"/>
    </location>
</feature>
<feature type="transmembrane region" description="Helical" evidence="1">
    <location>
        <begin position="245"/>
        <end position="267"/>
    </location>
</feature>
<keyword evidence="1" id="KW-0812">Transmembrane</keyword>